<dbReference type="SMART" id="SM01209">
    <property type="entry name" value="GARS_A"/>
    <property type="match status" value="1"/>
</dbReference>
<dbReference type="Pfam" id="PF13535">
    <property type="entry name" value="ATP-grasp_4"/>
    <property type="match status" value="1"/>
</dbReference>
<dbReference type="GO" id="GO:0005524">
    <property type="term" value="F:ATP binding"/>
    <property type="evidence" value="ECO:0007669"/>
    <property type="project" value="UniProtKB-UniRule"/>
</dbReference>
<dbReference type="InterPro" id="IPR011761">
    <property type="entry name" value="ATP-grasp"/>
</dbReference>
<dbReference type="InterPro" id="IPR041472">
    <property type="entry name" value="BL00235/CARNS1_N"/>
</dbReference>
<dbReference type="AlphaFoldDB" id="A0A1Q9LIZ1"/>
<evidence type="ECO:0000256" key="2">
    <source>
        <dbReference type="ARBA" id="ARBA00022741"/>
    </source>
</evidence>
<dbReference type="STRING" id="1193682.BJP25_23905"/>
<keyword evidence="3 4" id="KW-0067">ATP-binding</keyword>
<protein>
    <recommendedName>
        <fullName evidence="5">ATP-grasp domain-containing protein</fullName>
    </recommendedName>
</protein>
<accession>A0A1Q9LIZ1</accession>
<dbReference type="PANTHER" id="PTHR43585">
    <property type="entry name" value="FUMIPYRROLE BIOSYNTHESIS PROTEIN C"/>
    <property type="match status" value="1"/>
</dbReference>
<dbReference type="Gene3D" id="3.40.50.20">
    <property type="match status" value="1"/>
</dbReference>
<dbReference type="Pfam" id="PF18603">
    <property type="entry name" value="LAL_C2"/>
    <property type="match status" value="1"/>
</dbReference>
<comment type="caution">
    <text evidence="6">The sequence shown here is derived from an EMBL/GenBank/DDBJ whole genome shotgun (WGS) entry which is preliminary data.</text>
</comment>
<dbReference type="Proteomes" id="UP000186040">
    <property type="component" value="Unassembled WGS sequence"/>
</dbReference>
<evidence type="ECO:0000256" key="3">
    <source>
        <dbReference type="ARBA" id="ARBA00022840"/>
    </source>
</evidence>
<organism evidence="6 7">
    <name type="scientific">Actinokineospora bangkokensis</name>
    <dbReference type="NCBI Taxonomy" id="1193682"/>
    <lineage>
        <taxon>Bacteria</taxon>
        <taxon>Bacillati</taxon>
        <taxon>Actinomycetota</taxon>
        <taxon>Actinomycetes</taxon>
        <taxon>Pseudonocardiales</taxon>
        <taxon>Pseudonocardiaceae</taxon>
        <taxon>Actinokineospora</taxon>
    </lineage>
</organism>
<dbReference type="Gene3D" id="3.30.470.20">
    <property type="entry name" value="ATP-grasp fold, B domain"/>
    <property type="match status" value="1"/>
</dbReference>
<dbReference type="GO" id="GO:0016874">
    <property type="term" value="F:ligase activity"/>
    <property type="evidence" value="ECO:0007669"/>
    <property type="project" value="UniProtKB-KW"/>
</dbReference>
<evidence type="ECO:0000256" key="1">
    <source>
        <dbReference type="ARBA" id="ARBA00022598"/>
    </source>
</evidence>
<dbReference type="InterPro" id="IPR052032">
    <property type="entry name" value="ATP-dep_AA_Ligase"/>
</dbReference>
<name>A0A1Q9LIZ1_9PSEU</name>
<evidence type="ECO:0000313" key="6">
    <source>
        <dbReference type="EMBL" id="OLR92022.1"/>
    </source>
</evidence>
<gene>
    <name evidence="6" type="ORF">BJP25_23905</name>
</gene>
<dbReference type="Pfam" id="PF18130">
    <property type="entry name" value="ATPgrasp_N"/>
    <property type="match status" value="1"/>
</dbReference>
<reference evidence="6 7" key="1">
    <citation type="submission" date="2016-10" db="EMBL/GenBank/DDBJ databases">
        <title>The Draft Genome Sequence of Actinokineospora bangkokensis 44EHWT reveals the biosynthetic pathway of antifungal compounds Thailandins with unusual extender unit butylmalonyl-CoA.</title>
        <authorList>
            <person name="Greule A."/>
            <person name="Intra B."/>
            <person name="Flemming S."/>
            <person name="Rommel M.G."/>
            <person name="Panbangred W."/>
            <person name="Bechthold A."/>
        </authorList>
    </citation>
    <scope>NUCLEOTIDE SEQUENCE [LARGE SCALE GENOMIC DNA]</scope>
    <source>
        <strain evidence="6 7">44EHW</strain>
    </source>
</reference>
<dbReference type="SUPFAM" id="SSF56059">
    <property type="entry name" value="Glutathione synthetase ATP-binding domain-like"/>
    <property type="match status" value="1"/>
</dbReference>
<evidence type="ECO:0000256" key="4">
    <source>
        <dbReference type="PROSITE-ProRule" id="PRU00409"/>
    </source>
</evidence>
<dbReference type="GO" id="GO:0046872">
    <property type="term" value="F:metal ion binding"/>
    <property type="evidence" value="ECO:0007669"/>
    <property type="project" value="InterPro"/>
</dbReference>
<dbReference type="InterPro" id="IPR040570">
    <property type="entry name" value="LAL_C2"/>
</dbReference>
<sequence length="406" mass="43454">MVGSGYRPYREYILRAVSGHYRLWLLDTREATWQLDYLVGATAVDTHDTAALFAAARAVTEELPVAGVFTYDESQVVACAELAEELGLPGSPPATIRACRDKAATRAALAAAGLPQPRSSIVDSLAEALAAAEAIGYPVVVKARSLAGSYGVMRADDPEAVATAFATADGAEFFGLDRQETGRVLVEELLTGPEISVDAAIFDGEVLPTTIARKRVGWAPYFEEVGHDVTGDDPLWQDAELLDQVRRVHEALGFTYGATHSEFMLTDAGPRLIEVNARLGGEFIPHLGHLARGCDAVLAAVQAAAGERPDTRQRHSAAAGIRFLYPPTHVETVEVIVHEDRFGPTVREVGLTTHPGDRLALPPVARLNRYAHVLASGESAEQVLADLAEAEQLVELVATPIEPPVT</sequence>
<evidence type="ECO:0000259" key="5">
    <source>
        <dbReference type="PROSITE" id="PS50975"/>
    </source>
</evidence>
<keyword evidence="1" id="KW-0436">Ligase</keyword>
<keyword evidence="7" id="KW-1185">Reference proteome</keyword>
<dbReference type="EMBL" id="MKQR01000018">
    <property type="protein sequence ID" value="OLR92022.1"/>
    <property type="molecule type" value="Genomic_DNA"/>
</dbReference>
<dbReference type="PROSITE" id="PS50975">
    <property type="entry name" value="ATP_GRASP"/>
    <property type="match status" value="1"/>
</dbReference>
<keyword evidence="2 4" id="KW-0547">Nucleotide-binding</keyword>
<proteinExistence type="predicted"/>
<dbReference type="PANTHER" id="PTHR43585:SF2">
    <property type="entry name" value="ATP-GRASP ENZYME FSQD"/>
    <property type="match status" value="1"/>
</dbReference>
<feature type="domain" description="ATP-grasp" evidence="5">
    <location>
        <begin position="106"/>
        <end position="305"/>
    </location>
</feature>
<evidence type="ECO:0000313" key="7">
    <source>
        <dbReference type="Proteomes" id="UP000186040"/>
    </source>
</evidence>